<feature type="compositionally biased region" description="Acidic residues" evidence="15">
    <location>
        <begin position="1223"/>
        <end position="1251"/>
    </location>
</feature>
<dbReference type="Pfam" id="PF01751">
    <property type="entry name" value="Toprim"/>
    <property type="match status" value="1"/>
</dbReference>
<evidence type="ECO:0000256" key="5">
    <source>
        <dbReference type="ARBA" id="ARBA00022723"/>
    </source>
</evidence>
<dbReference type="InterPro" id="IPR013760">
    <property type="entry name" value="Topo_IIA-like_dom_sf"/>
</dbReference>
<evidence type="ECO:0000256" key="15">
    <source>
        <dbReference type="SAM" id="MobiDB-lite"/>
    </source>
</evidence>
<dbReference type="EMBL" id="CDMY01000234">
    <property type="protein sequence ID" value="CEL95611.1"/>
    <property type="molecule type" value="Genomic_DNA"/>
</dbReference>
<dbReference type="InterPro" id="IPR003594">
    <property type="entry name" value="HATPase_dom"/>
</dbReference>
<gene>
    <name evidence="18" type="ORF">Vbra_4940</name>
</gene>
<dbReference type="SUPFAM" id="SSF55874">
    <property type="entry name" value="ATPase domain of HSP90 chaperone/DNA topoisomerase II/histidine kinase"/>
    <property type="match status" value="1"/>
</dbReference>
<dbReference type="PANTHER" id="PTHR10169">
    <property type="entry name" value="DNA TOPOISOMERASE/GYRASE"/>
    <property type="match status" value="1"/>
</dbReference>
<evidence type="ECO:0000256" key="2">
    <source>
        <dbReference type="ARBA" id="ARBA00001913"/>
    </source>
</evidence>
<dbReference type="GO" id="GO:0046872">
    <property type="term" value="F:metal ion binding"/>
    <property type="evidence" value="ECO:0007669"/>
    <property type="project" value="UniProtKB-KW"/>
</dbReference>
<dbReference type="InterPro" id="IPR034157">
    <property type="entry name" value="TOPRIM_TopoII"/>
</dbReference>
<feature type="region of interest" description="Disordered" evidence="15">
    <location>
        <begin position="1173"/>
        <end position="1694"/>
    </location>
</feature>
<comment type="cofactor">
    <cofactor evidence="3">
        <name>Mg(2+)</name>
        <dbReference type="ChEBI" id="CHEBI:18420"/>
    </cofactor>
</comment>
<evidence type="ECO:0000313" key="19">
    <source>
        <dbReference type="Proteomes" id="UP000041254"/>
    </source>
</evidence>
<dbReference type="Gene3D" id="3.30.1490.30">
    <property type="match status" value="1"/>
</dbReference>
<evidence type="ECO:0000256" key="4">
    <source>
        <dbReference type="ARBA" id="ARBA00011080"/>
    </source>
</evidence>
<dbReference type="InterPro" id="IPR031660">
    <property type="entry name" value="TOPRIM_C"/>
</dbReference>
<feature type="compositionally biased region" description="Basic and acidic residues" evidence="15">
    <location>
        <begin position="1536"/>
        <end position="1549"/>
    </location>
</feature>
<evidence type="ECO:0000256" key="10">
    <source>
        <dbReference type="ARBA" id="ARBA00023125"/>
    </source>
</evidence>
<dbReference type="InterPro" id="IPR014721">
    <property type="entry name" value="Ribsml_uS5_D2-typ_fold_subgr"/>
</dbReference>
<feature type="compositionally biased region" description="Basic residues" evidence="15">
    <location>
        <begin position="1525"/>
        <end position="1535"/>
    </location>
</feature>
<dbReference type="FunFam" id="3.30.1490.30:FF:000001">
    <property type="entry name" value="DNA topoisomerase 2"/>
    <property type="match status" value="1"/>
</dbReference>
<keyword evidence="5" id="KW-0479">Metal-binding</keyword>
<dbReference type="InParanoid" id="A0A0G4EI17"/>
<evidence type="ECO:0000259" key="17">
    <source>
        <dbReference type="PROSITE" id="PS52040"/>
    </source>
</evidence>
<feature type="compositionally biased region" description="Basic and acidic residues" evidence="15">
    <location>
        <begin position="1292"/>
        <end position="1305"/>
    </location>
</feature>
<dbReference type="InterPro" id="IPR036890">
    <property type="entry name" value="HATPase_C_sf"/>
</dbReference>
<dbReference type="FunFam" id="3.30.1360.40:FF:000003">
    <property type="entry name" value="DNA topoisomerase 2"/>
    <property type="match status" value="1"/>
</dbReference>
<feature type="compositionally biased region" description="Basic and acidic residues" evidence="15">
    <location>
        <begin position="1261"/>
        <end position="1280"/>
    </location>
</feature>
<dbReference type="Proteomes" id="UP000041254">
    <property type="component" value="Unassembled WGS sequence"/>
</dbReference>
<dbReference type="PROSITE" id="PS00177">
    <property type="entry name" value="TOPOISOMERASE_II"/>
    <property type="match status" value="1"/>
</dbReference>
<evidence type="ECO:0000256" key="8">
    <source>
        <dbReference type="ARBA" id="ARBA00022842"/>
    </source>
</evidence>
<dbReference type="STRING" id="1169540.A0A0G4EI17"/>
<dbReference type="GO" id="GO:0000819">
    <property type="term" value="P:sister chromatid segregation"/>
    <property type="evidence" value="ECO:0007669"/>
    <property type="project" value="TreeGrafter"/>
</dbReference>
<dbReference type="FunFam" id="3.30.565.10:FF:000004">
    <property type="entry name" value="DNA topoisomerase 2"/>
    <property type="match status" value="1"/>
</dbReference>
<feature type="compositionally biased region" description="Basic residues" evidence="15">
    <location>
        <begin position="1342"/>
        <end position="1354"/>
    </location>
</feature>
<dbReference type="Pfam" id="PF00204">
    <property type="entry name" value="DNA_gyraseB"/>
    <property type="match status" value="1"/>
</dbReference>
<evidence type="ECO:0000256" key="6">
    <source>
        <dbReference type="ARBA" id="ARBA00022741"/>
    </source>
</evidence>
<dbReference type="CDD" id="cd03365">
    <property type="entry name" value="TOPRIM_TopoIIA"/>
    <property type="match status" value="1"/>
</dbReference>
<dbReference type="Pfam" id="PF00521">
    <property type="entry name" value="DNA_topoisoIV"/>
    <property type="match status" value="1"/>
</dbReference>
<keyword evidence="8" id="KW-0460">Magnesium</keyword>
<feature type="compositionally biased region" description="Basic and acidic residues" evidence="15">
    <location>
        <begin position="1355"/>
        <end position="1365"/>
    </location>
</feature>
<comment type="subunit">
    <text evidence="13">Homodimer.</text>
</comment>
<feature type="compositionally biased region" description="Gly residues" evidence="15">
    <location>
        <begin position="1330"/>
        <end position="1340"/>
    </location>
</feature>
<keyword evidence="9 12" id="KW-0799">Topoisomerase</keyword>
<dbReference type="CDD" id="cd03481">
    <property type="entry name" value="TopoIIA_Trans_ScTopoIIA"/>
    <property type="match status" value="1"/>
</dbReference>
<comment type="similarity">
    <text evidence="4 13">Belongs to the type II topoisomerase family.</text>
</comment>
<dbReference type="Gene3D" id="3.40.50.670">
    <property type="match status" value="1"/>
</dbReference>
<dbReference type="FunCoup" id="A0A0G4EI17">
    <property type="interactions" value="367"/>
</dbReference>
<keyword evidence="10 12" id="KW-0238">DNA-binding</keyword>
<dbReference type="SMART" id="SM00433">
    <property type="entry name" value="TOP2c"/>
    <property type="match status" value="1"/>
</dbReference>
<dbReference type="InterPro" id="IPR001154">
    <property type="entry name" value="TopoII_euk"/>
</dbReference>
<dbReference type="PRINTS" id="PR01158">
    <property type="entry name" value="TOPISMRASEII"/>
</dbReference>
<dbReference type="FunFam" id="3.30.230.10:FF:000008">
    <property type="entry name" value="DNA topoisomerase 2"/>
    <property type="match status" value="1"/>
</dbReference>
<dbReference type="OrthoDB" id="276498at2759"/>
<feature type="active site" description="O-(5'-phospho-DNA)-tyrosine intermediate" evidence="12">
    <location>
        <position position="771"/>
    </location>
</feature>
<evidence type="ECO:0000256" key="12">
    <source>
        <dbReference type="PROSITE-ProRule" id="PRU01384"/>
    </source>
</evidence>
<dbReference type="InterPro" id="IPR050634">
    <property type="entry name" value="DNA_Topoisomerase_II"/>
</dbReference>
<dbReference type="Gene3D" id="3.90.199.10">
    <property type="entry name" value="Topoisomerase II, domain 5"/>
    <property type="match status" value="1"/>
</dbReference>
<dbReference type="GO" id="GO:0005634">
    <property type="term" value="C:nucleus"/>
    <property type="evidence" value="ECO:0007669"/>
    <property type="project" value="TreeGrafter"/>
</dbReference>
<feature type="compositionally biased region" description="Acidic residues" evidence="15">
    <location>
        <begin position="1411"/>
        <end position="1423"/>
    </location>
</feature>
<evidence type="ECO:0000256" key="3">
    <source>
        <dbReference type="ARBA" id="ARBA00001946"/>
    </source>
</evidence>
<feature type="compositionally biased region" description="Acidic residues" evidence="15">
    <location>
        <begin position="1079"/>
        <end position="1098"/>
    </location>
</feature>
<feature type="region of interest" description="Disordered" evidence="15">
    <location>
        <begin position="1072"/>
        <end position="1098"/>
    </location>
</feature>
<dbReference type="SMART" id="SM00434">
    <property type="entry name" value="TOP4c"/>
    <property type="match status" value="1"/>
</dbReference>
<dbReference type="InterPro" id="IPR020568">
    <property type="entry name" value="Ribosomal_Su5_D2-typ_SF"/>
</dbReference>
<dbReference type="InterPro" id="IPR018522">
    <property type="entry name" value="TopoIIA_CS"/>
</dbReference>
<evidence type="ECO:0000256" key="9">
    <source>
        <dbReference type="ARBA" id="ARBA00023029"/>
    </source>
</evidence>
<proteinExistence type="inferred from homology"/>
<dbReference type="Gene3D" id="3.30.565.10">
    <property type="entry name" value="Histidine kinase-like ATPase, C-terminal domain"/>
    <property type="match status" value="1"/>
</dbReference>
<dbReference type="CDD" id="cd16930">
    <property type="entry name" value="HATPase_TopII-like"/>
    <property type="match status" value="1"/>
</dbReference>
<keyword evidence="6 13" id="KW-0547">Nucleotide-binding</keyword>
<feature type="domain" description="Topo IIA-type catalytic" evidence="17">
    <location>
        <begin position="681"/>
        <end position="1154"/>
    </location>
</feature>
<feature type="compositionally biased region" description="Acidic residues" evidence="15">
    <location>
        <begin position="1675"/>
        <end position="1694"/>
    </location>
</feature>
<evidence type="ECO:0000313" key="18">
    <source>
        <dbReference type="EMBL" id="CEL95611.1"/>
    </source>
</evidence>
<dbReference type="VEuPathDB" id="CryptoDB:Vbra_4940"/>
<dbReference type="PhylomeDB" id="A0A0G4EI17"/>
<comment type="cofactor">
    <cofactor evidence="2">
        <name>Ca(2+)</name>
        <dbReference type="ChEBI" id="CHEBI:29108"/>
    </cofactor>
</comment>
<evidence type="ECO:0000256" key="13">
    <source>
        <dbReference type="RuleBase" id="RU362094"/>
    </source>
</evidence>
<feature type="domain" description="Toprim" evidence="16">
    <location>
        <begin position="435"/>
        <end position="549"/>
    </location>
</feature>
<feature type="compositionally biased region" description="Basic and acidic residues" evidence="15">
    <location>
        <begin position="1424"/>
        <end position="1436"/>
    </location>
</feature>
<sequence length="1694" mass="190359">MPKEKSIEERYQKKTPIEHILLRPDTYVGSNEHHQQQMWVYDATKDKMVYRNIDYVPGIYKIFDEILVNAADNVQRTDRMKMTAIRVNIDAAKNTISVWNDGRGIPVEIHREHQMYVPELIFGHLLTSDNYDDTEKRVTGGRNGYGAKLTNVFSTEFTVECLDAKNGRRFKMTWTDNMTKHSEPEIEDTDEEKDFVLVTYKPDLKKFNMTKLDDDVLSLMTKRVWDVAGVHAGNLKVYLNKTKLKCSSFQEYVDKYIPEKQAELPKIHEKGPRWEVVVTLSEGSFGQVSFVNSIATIKGGTHVAYVVDQLCTAISKKVSQKNKNGVEVKNMHIKNHLWVFINCLIENPAFDSQIKETLTTKPAKFGSTFTISDKALKQVCNSGIVDNVLLWAEGKKTLDLQRKMKTGGTKGQKQLTGIPKLEDANDAGGRYAEQCTLIITEGDSAKTSCIAGLSVVGRDRYGVFPLRGKMLNVRECKNNQVTANQELTNLLKVMGLQIGKRQETPKGLRYGSIMIMTDQDTDGSHIKGLLINLFDHYWPELLQYRGFLKEFVTPIVKVTRSSDEVSFFTLPEYEQWKEENNDGKGWKTKYYKGLGTSTDREFKEYFKQIDEHQLTFKWTGGEDSELIDMAFSKKKADERKEWILKYEDGTFVDHSKSVLTYTDFINKELVIHSKYDTARSIASLVDGWKPGQRKVLFAVLKKKVKTDLKVAQLAGYVAEHSAYHHGEASLQTTIINMAQNFVGSNNINILVPSGQFGSRKEGGKDSSAPRYIFTRLSLCAQHIFHPDDLPLLDHQKDDGMIIEPKFYVPVIPMVLVNGCDGIGTGWSSSVQNYNPRDIIANIRRFLRGEEMEPMAPWYRGFQGQMKKNSKGGYDSIGTINKIDDTTVEITELPVKKWTQDYKEWLEKQLPQDDSNGKGKKDKDKGADKGDSHMIEEYRDNSGHAEVHFTVRLTEEKMAECEKKGLATAFKLKTSLALTNMTLFGPDGKIHKYESELDILTKFNRLRLEFYKKRKAYLVDKLERELRILSNKVKFVLAVVNEELEIRNRKRQLLLDELQNLGFDAMSAILEGAHKGPEGDVPDPDQVDKEDESVEDGDEGMGVVKAKDYDYLLGMAMWNLTQEKVEELRKQKGDKETELDTLRRTTEHQLWEKDLDALEVALAEQDRIDAEDAAAELDGKKGKRKKVIFSPPKGKVAKGRIPAANKAKAKAKAAKAKKKKDNDLMDDSSDDDDDDDDDMDDDMDESDYEEDQQQQKKKAKEKKGEDKDKDKDRVKKDDKPKAAKPKPKGKAKAKQDGGKDKKKESSEEGDAPMEVIDADADDDDHDDDMGRGAGAAAGGGKAAKAKVKAKAKPKKKDGDDGLRGELNKQGNLWERLERAKKLATPPGQKRIPDNHDEVVAAAAAAGAGGGDGDGDVALVDEDEKDGLGGEREGEGRPVRKGRLKKKVQSDHDDDDDDEEDEDEDEESEEDDDDDYEDEKPKKLKAAKAKPKAKQAAKRPADDDDDDDDDDEDEDEDGAAAAAAAKGKAKAKAKGKGKKEQDKKDKGKSLFDDDLFADDEDDKKAPKAAAAKPKKAADKEKPAAAAAAAAAVVGKKKKREDDDDDESSDTPKKKQPKQAKAKNPPPKKPPKQRSEDDEDEDDRMEDVEDEESEEVRRPRRAAAQATGGGKKKYVKSDDDEDDEEEEDDNGDDDFEG</sequence>
<evidence type="ECO:0000259" key="16">
    <source>
        <dbReference type="PROSITE" id="PS50880"/>
    </source>
</evidence>
<dbReference type="Gene3D" id="3.30.1360.40">
    <property type="match status" value="1"/>
</dbReference>
<dbReference type="OMA" id="DVKPHMI"/>
<dbReference type="GO" id="GO:0005524">
    <property type="term" value="F:ATP binding"/>
    <property type="evidence" value="ECO:0007669"/>
    <property type="project" value="UniProtKB-UniRule"/>
</dbReference>
<dbReference type="PROSITE" id="PS50880">
    <property type="entry name" value="TOPRIM"/>
    <property type="match status" value="1"/>
</dbReference>
<feature type="coiled-coil region" evidence="14">
    <location>
        <begin position="1018"/>
        <end position="1060"/>
    </location>
</feature>
<dbReference type="InterPro" id="IPR001241">
    <property type="entry name" value="Topo_IIA"/>
</dbReference>
<dbReference type="InterPro" id="IPR013506">
    <property type="entry name" value="Topo_IIA_bsu_dom2"/>
</dbReference>
<feature type="compositionally biased region" description="Acidic residues" evidence="15">
    <location>
        <begin position="1633"/>
        <end position="1651"/>
    </location>
</feature>
<dbReference type="PRINTS" id="PR00418">
    <property type="entry name" value="TPI2FAMILY"/>
</dbReference>
<keyword evidence="19" id="KW-1185">Reference proteome</keyword>
<evidence type="ECO:0000256" key="11">
    <source>
        <dbReference type="ARBA" id="ARBA00023235"/>
    </source>
</evidence>
<organism evidence="18 19">
    <name type="scientific">Vitrella brassicaformis (strain CCMP3155)</name>
    <dbReference type="NCBI Taxonomy" id="1169540"/>
    <lineage>
        <taxon>Eukaryota</taxon>
        <taxon>Sar</taxon>
        <taxon>Alveolata</taxon>
        <taxon>Colpodellida</taxon>
        <taxon>Vitrellaceae</taxon>
        <taxon>Vitrella</taxon>
    </lineage>
</organism>
<keyword evidence="7 13" id="KW-0067">ATP-binding</keyword>
<dbReference type="PANTHER" id="PTHR10169:SF38">
    <property type="entry name" value="DNA TOPOISOMERASE 2"/>
    <property type="match status" value="1"/>
</dbReference>
<dbReference type="GO" id="GO:0000712">
    <property type="term" value="P:resolution of meiotic recombination intermediates"/>
    <property type="evidence" value="ECO:0007669"/>
    <property type="project" value="TreeGrafter"/>
</dbReference>
<dbReference type="GO" id="GO:0003677">
    <property type="term" value="F:DNA binding"/>
    <property type="evidence" value="ECO:0007669"/>
    <property type="project" value="UniProtKB-UniRule"/>
</dbReference>
<dbReference type="EC" id="5.6.2.2" evidence="13"/>
<protein>
    <recommendedName>
        <fullName evidence="13">DNA topoisomerase 2</fullName>
        <ecNumber evidence="13">5.6.2.2</ecNumber>
    </recommendedName>
</protein>
<dbReference type="InterPro" id="IPR006171">
    <property type="entry name" value="TOPRIM_dom"/>
</dbReference>
<evidence type="ECO:0000256" key="1">
    <source>
        <dbReference type="ARBA" id="ARBA00000185"/>
    </source>
</evidence>
<keyword evidence="14" id="KW-0175">Coiled coil</keyword>
<feature type="compositionally biased region" description="Acidic residues" evidence="15">
    <location>
        <begin position="1500"/>
        <end position="1516"/>
    </location>
</feature>
<dbReference type="Gene3D" id="1.10.268.10">
    <property type="entry name" value="Topoisomerase, domain 3"/>
    <property type="match status" value="1"/>
</dbReference>
<name>A0A0G4EI17_VITBC</name>
<feature type="compositionally biased region" description="Basic residues" evidence="15">
    <location>
        <begin position="1480"/>
        <end position="1495"/>
    </location>
</feature>
<dbReference type="FunFam" id="3.90.199.10:FF:000002">
    <property type="entry name" value="DNA topoisomerase 2"/>
    <property type="match status" value="1"/>
</dbReference>
<feature type="region of interest" description="Disordered" evidence="15">
    <location>
        <begin position="908"/>
        <end position="930"/>
    </location>
</feature>
<dbReference type="Pfam" id="PF02518">
    <property type="entry name" value="HATPase_c"/>
    <property type="match status" value="1"/>
</dbReference>
<dbReference type="SUPFAM" id="SSF54211">
    <property type="entry name" value="Ribosomal protein S5 domain 2-like"/>
    <property type="match status" value="1"/>
</dbReference>
<dbReference type="InterPro" id="IPR013759">
    <property type="entry name" value="Topo_IIA_B_C"/>
</dbReference>
<comment type="function">
    <text evidence="13">Control of topological states of DNA by transient breakage and subsequent rejoining of DNA strands. Topoisomerase II makes double-strand breaks.</text>
</comment>
<dbReference type="InterPro" id="IPR013757">
    <property type="entry name" value="Topo_IIA_A_a_sf"/>
</dbReference>
<evidence type="ECO:0000256" key="7">
    <source>
        <dbReference type="ARBA" id="ARBA00022840"/>
    </source>
</evidence>
<dbReference type="GO" id="GO:0006265">
    <property type="term" value="P:DNA topological change"/>
    <property type="evidence" value="ECO:0007669"/>
    <property type="project" value="UniProtKB-UniRule"/>
</dbReference>
<feature type="compositionally biased region" description="Acidic residues" evidence="15">
    <location>
        <begin position="1450"/>
        <end position="1476"/>
    </location>
</feature>
<dbReference type="FunFam" id="3.40.50.670:FF:000001">
    <property type="entry name" value="DNA topoisomerase 2"/>
    <property type="match status" value="2"/>
</dbReference>
<feature type="compositionally biased region" description="Basic residues" evidence="15">
    <location>
        <begin position="1206"/>
        <end position="1218"/>
    </location>
</feature>
<dbReference type="InterPro" id="IPR013758">
    <property type="entry name" value="Topo_IIA_A/C_ab"/>
</dbReference>
<dbReference type="SUPFAM" id="SSF56719">
    <property type="entry name" value="Type II DNA topoisomerase"/>
    <property type="match status" value="1"/>
</dbReference>
<feature type="compositionally biased region" description="Acidic residues" evidence="15">
    <location>
        <begin position="1306"/>
        <end position="1326"/>
    </location>
</feature>
<dbReference type="Gene3D" id="3.30.230.10">
    <property type="match status" value="1"/>
</dbReference>
<feature type="compositionally biased region" description="Acidic residues" evidence="15">
    <location>
        <begin position="1550"/>
        <end position="1559"/>
    </location>
</feature>
<reference evidence="18 19" key="1">
    <citation type="submission" date="2014-11" db="EMBL/GenBank/DDBJ databases">
        <authorList>
            <person name="Zhu J."/>
            <person name="Qi W."/>
            <person name="Song R."/>
        </authorList>
    </citation>
    <scope>NUCLEOTIDE SEQUENCE [LARGE SCALE GENOMIC DNA]</scope>
</reference>
<evidence type="ECO:0000256" key="14">
    <source>
        <dbReference type="SAM" id="Coils"/>
    </source>
</evidence>
<keyword evidence="11 12" id="KW-0413">Isomerase</keyword>
<feature type="compositionally biased region" description="Low complexity" evidence="15">
    <location>
        <begin position="1581"/>
        <end position="1591"/>
    </location>
</feature>
<accession>A0A0G4EI17</accession>
<dbReference type="PROSITE" id="PS52040">
    <property type="entry name" value="TOPO_IIA"/>
    <property type="match status" value="1"/>
</dbReference>
<dbReference type="GO" id="GO:0003918">
    <property type="term" value="F:DNA topoisomerase type II (double strand cut, ATP-hydrolyzing) activity"/>
    <property type="evidence" value="ECO:0007669"/>
    <property type="project" value="UniProtKB-UniRule"/>
</dbReference>
<dbReference type="Pfam" id="PF16898">
    <property type="entry name" value="TOPRIM_C"/>
    <property type="match status" value="1"/>
</dbReference>
<feature type="compositionally biased region" description="Basic residues" evidence="15">
    <location>
        <begin position="1281"/>
        <end position="1291"/>
    </location>
</feature>
<comment type="catalytic activity">
    <reaction evidence="1 12 13">
        <text>ATP-dependent breakage, passage and rejoining of double-stranded DNA.</text>
        <dbReference type="EC" id="5.6.2.2"/>
    </reaction>
</comment>
<dbReference type="InterPro" id="IPR002205">
    <property type="entry name" value="Topo_IIA_dom_A"/>
</dbReference>